<reference evidence="3 4" key="1">
    <citation type="submission" date="2020-08" db="EMBL/GenBank/DDBJ databases">
        <title>Novel species isolated from subtropical streams in China.</title>
        <authorList>
            <person name="Lu H."/>
        </authorList>
    </citation>
    <scope>NUCLEOTIDE SEQUENCE [LARGE SCALE GENOMIC DNA]</scope>
    <source>
        <strain evidence="3 4">CCTCC AB 2015119</strain>
    </source>
</reference>
<dbReference type="InterPro" id="IPR041685">
    <property type="entry name" value="AAA_GajA/Old/RecF-like"/>
</dbReference>
<keyword evidence="4" id="KW-1185">Reference proteome</keyword>
<proteinExistence type="predicted"/>
<dbReference type="Gene3D" id="3.40.50.300">
    <property type="entry name" value="P-loop containing nucleotide triphosphate hydrolases"/>
    <property type="match status" value="1"/>
</dbReference>
<feature type="domain" description="OLD protein-like TOPRIM" evidence="2">
    <location>
        <begin position="387"/>
        <end position="449"/>
    </location>
</feature>
<protein>
    <submittedName>
        <fullName evidence="3">AAA family ATPase</fullName>
    </submittedName>
</protein>
<organism evidence="3 4">
    <name type="scientific">Undibacterium aquatile</name>
    <dbReference type="NCBI Taxonomy" id="1537398"/>
    <lineage>
        <taxon>Bacteria</taxon>
        <taxon>Pseudomonadati</taxon>
        <taxon>Pseudomonadota</taxon>
        <taxon>Betaproteobacteria</taxon>
        <taxon>Burkholderiales</taxon>
        <taxon>Oxalobacteraceae</taxon>
        <taxon>Undibacterium</taxon>
    </lineage>
</organism>
<evidence type="ECO:0000313" key="3">
    <source>
        <dbReference type="EMBL" id="MBC3812694.1"/>
    </source>
</evidence>
<feature type="domain" description="Endonuclease GajA/Old nuclease/RecF-like AAA" evidence="1">
    <location>
        <begin position="1"/>
        <end position="334"/>
    </location>
</feature>
<dbReference type="CDD" id="cd01026">
    <property type="entry name" value="TOPRIM_OLD"/>
    <property type="match status" value="1"/>
</dbReference>
<dbReference type="InterPro" id="IPR027417">
    <property type="entry name" value="P-loop_NTPase"/>
</dbReference>
<dbReference type="RefSeq" id="WP_190480539.1">
    <property type="nucleotide sequence ID" value="NZ_JACOFT010000005.1"/>
</dbReference>
<dbReference type="EMBL" id="JACOFT010000005">
    <property type="protein sequence ID" value="MBC3812694.1"/>
    <property type="molecule type" value="Genomic_DNA"/>
</dbReference>
<sequence>MKLVELRITNFRGLGGNKNVIRFSESNIIFLIGQNNVGKSSFLDAYEYFVNVKQKAELTDFFKYAEDNTISFEGDFEIEESDKIDKELSKEPDWTTKWIQKSNGLVTIKKECSKAESEFQKSTKDADGNWVLNGFGGFDAIFKKYAPEPIKISAIETVESLEKKINDIMEKEFIKKLNASHKAEYDAAADALKTLQGLITSTEAVNTYNENINKGFQRVFPHLELKISVKNVDGIDLEKAIKSNHSVDVIKSGIDRKELFTQHGHGVIRQALFNFIAFLKNASEGNRKQYLILFEEPELFLHPNSERMLRDQLYALAENSPFQVLCATHSAQMIDISRPHSSLVRIVKLENEETSTHQVGHTLFQSDEFKDFIQMVNRYNPHVCETFYASNVLVVEGDTEAIVCREYLKEHHPELDIFILNSGSKNNIPFFQKILNHFAIDYGVLHDADTRYIYADSERTKHVTKKDGTPKKNSAWAINENISNELQSDSANKKHRWISVFDFESANGYQQDPDLGKPMSAYFFYKNNKAKDLPIFKVLRDFIAGTNIVTQAEIDLIKEPVEPLPNA</sequence>
<dbReference type="SUPFAM" id="SSF52540">
    <property type="entry name" value="P-loop containing nucleoside triphosphate hydrolases"/>
    <property type="match status" value="1"/>
</dbReference>
<dbReference type="InterPro" id="IPR051396">
    <property type="entry name" value="Bact_Antivir_Def_Nuclease"/>
</dbReference>
<comment type="caution">
    <text evidence="3">The sequence shown here is derived from an EMBL/GenBank/DDBJ whole genome shotgun (WGS) entry which is preliminary data.</text>
</comment>
<name>A0ABR6XIG3_9BURK</name>
<dbReference type="PANTHER" id="PTHR43581:SF4">
    <property type="entry name" value="ATP_GTP PHOSPHATASE"/>
    <property type="match status" value="1"/>
</dbReference>
<dbReference type="InterPro" id="IPR034139">
    <property type="entry name" value="TOPRIM_OLD"/>
</dbReference>
<dbReference type="Proteomes" id="UP000637632">
    <property type="component" value="Unassembled WGS sequence"/>
</dbReference>
<evidence type="ECO:0000313" key="4">
    <source>
        <dbReference type="Proteomes" id="UP000637632"/>
    </source>
</evidence>
<accession>A0ABR6XIG3</accession>
<evidence type="ECO:0000259" key="1">
    <source>
        <dbReference type="Pfam" id="PF13175"/>
    </source>
</evidence>
<dbReference type="PANTHER" id="PTHR43581">
    <property type="entry name" value="ATP/GTP PHOSPHATASE"/>
    <property type="match status" value="1"/>
</dbReference>
<dbReference type="Pfam" id="PF20469">
    <property type="entry name" value="OLD-like_TOPRIM"/>
    <property type="match status" value="1"/>
</dbReference>
<dbReference type="Pfam" id="PF13175">
    <property type="entry name" value="AAA_15"/>
    <property type="match status" value="1"/>
</dbReference>
<gene>
    <name evidence="3" type="ORF">H8K26_14700</name>
</gene>
<evidence type="ECO:0000259" key="2">
    <source>
        <dbReference type="Pfam" id="PF20469"/>
    </source>
</evidence>